<evidence type="ECO:0000313" key="3">
    <source>
        <dbReference type="Proteomes" id="UP000535020"/>
    </source>
</evidence>
<keyword evidence="1" id="KW-1133">Transmembrane helix</keyword>
<gene>
    <name evidence="2" type="ORF">HZF10_00475</name>
</gene>
<proteinExistence type="predicted"/>
<accession>A0A7Y9C3R4</accession>
<dbReference type="Pfam" id="PF09601">
    <property type="entry name" value="DUF2459"/>
    <property type="match status" value="1"/>
</dbReference>
<comment type="caution">
    <text evidence="2">The sequence shown here is derived from an EMBL/GenBank/DDBJ whole genome shotgun (WGS) entry which is preliminary data.</text>
</comment>
<evidence type="ECO:0000313" key="2">
    <source>
        <dbReference type="EMBL" id="NYA69376.1"/>
    </source>
</evidence>
<reference evidence="2 3" key="1">
    <citation type="submission" date="2020-07" db="EMBL/GenBank/DDBJ databases">
        <authorList>
            <person name="Sun Q."/>
        </authorList>
    </citation>
    <scope>NUCLEOTIDE SEQUENCE [LARGE SCALE GENOMIC DNA]</scope>
    <source>
        <strain evidence="2 3">MAH-1</strain>
    </source>
</reference>
<dbReference type="Proteomes" id="UP000535020">
    <property type="component" value="Unassembled WGS sequence"/>
</dbReference>
<dbReference type="EMBL" id="JACBJI010000001">
    <property type="protein sequence ID" value="NYA69376.1"/>
    <property type="molecule type" value="Genomic_DNA"/>
</dbReference>
<keyword evidence="1" id="KW-0472">Membrane</keyword>
<dbReference type="InterPro" id="IPR011727">
    <property type="entry name" value="CHP02117"/>
</dbReference>
<dbReference type="NCBIfam" id="TIGR02117">
    <property type="entry name" value="chp_urease_rgn"/>
    <property type="match status" value="1"/>
</dbReference>
<sequence>MSGAKKLRRYFFKTLLFIGIFLIAYFAVMFSLSRITVNSEDEDRASDVAIYIKSNGVHTDIVFPIKTTYKDWTPLVHPTRTLSKDSTFQYVGLGWGDHDFYLNTPEWSDLKASTAFKAAFWMGTGLMHATFHKEVKESELCIKVMVSKQEYLRMVAFAESSFIKKDGQTVQIPNASYGDHDLFFEAHGKYNLFYTCNAWANNCLKSGGQKAALWSLTDTGILCHYR</sequence>
<protein>
    <submittedName>
        <fullName evidence="2">TIGR02117 family protein</fullName>
    </submittedName>
</protein>
<dbReference type="RefSeq" id="WP_176004196.1">
    <property type="nucleotide sequence ID" value="NZ_JABWMI010000001.1"/>
</dbReference>
<feature type="transmembrane region" description="Helical" evidence="1">
    <location>
        <begin position="12"/>
        <end position="32"/>
    </location>
</feature>
<dbReference type="AlphaFoldDB" id="A0A7Y9C3R4"/>
<name>A0A7Y9C3R4_9FLAO</name>
<keyword evidence="1" id="KW-0812">Transmembrane</keyword>
<keyword evidence="3" id="KW-1185">Reference proteome</keyword>
<organism evidence="2 3">
    <name type="scientific">Flavobacterium agri</name>
    <dbReference type="NCBI Taxonomy" id="2743471"/>
    <lineage>
        <taxon>Bacteria</taxon>
        <taxon>Pseudomonadati</taxon>
        <taxon>Bacteroidota</taxon>
        <taxon>Flavobacteriia</taxon>
        <taxon>Flavobacteriales</taxon>
        <taxon>Flavobacteriaceae</taxon>
        <taxon>Flavobacterium</taxon>
    </lineage>
</organism>
<evidence type="ECO:0000256" key="1">
    <source>
        <dbReference type="SAM" id="Phobius"/>
    </source>
</evidence>